<name>A0ABW1EG39_9BACT</name>
<accession>A0ABW1EG39</accession>
<feature type="chain" id="PRO_5047343385" evidence="1">
    <location>
        <begin position="33"/>
        <end position="392"/>
    </location>
</feature>
<sequence>MNVPRTHFILGVTLSSVIVAVTGITMTSPAHAESPSVTVNGMPSVTLSRKPTPGATKPEFTSVTVLPSRALMLQQVTAYFPGKGEINVLASPSLEESARMLNEMDTPNGDLGYRLGAAFLFPYPNRIRGKLSADGKTITTEWRDKIINLPANSIGKLTGAERHAMHGLILKTPVTDLKVTHTPDGGTISGVIHGGDFNGHWLSKTDLVIRITLSGNNLDASIVAHNVGNEDEPVGIGWHPYFNLPSGDRTQVRLHIPGSELAKVDNYDNVFPTGQLVPVAGTAYDFRAPDGKALGDQFLDDNWSHLTRTAGVVVVKVIDPAAKYGVRIEGVSPEIKTIQAYAPPTQKFIAIEDQFNFGDPFGKEWDKMDTGMVTLHPGQSTQWHVRLGLFIP</sequence>
<proteinExistence type="predicted"/>
<dbReference type="Pfam" id="PF01263">
    <property type="entry name" value="Aldose_epim"/>
    <property type="match status" value="1"/>
</dbReference>
<dbReference type="InterPro" id="IPR014718">
    <property type="entry name" value="GH-type_carb-bd"/>
</dbReference>
<comment type="caution">
    <text evidence="2">The sequence shown here is derived from an EMBL/GenBank/DDBJ whole genome shotgun (WGS) entry which is preliminary data.</text>
</comment>
<keyword evidence="3" id="KW-1185">Reference proteome</keyword>
<keyword evidence="1" id="KW-0732">Signal</keyword>
<dbReference type="EMBL" id="JBHSPH010000003">
    <property type="protein sequence ID" value="MFC5862929.1"/>
    <property type="molecule type" value="Genomic_DNA"/>
</dbReference>
<protein>
    <submittedName>
        <fullName evidence="2">Aldose 1-epimerase</fullName>
    </submittedName>
</protein>
<organism evidence="2 3">
    <name type="scientific">Acidicapsa dinghuensis</name>
    <dbReference type="NCBI Taxonomy" id="2218256"/>
    <lineage>
        <taxon>Bacteria</taxon>
        <taxon>Pseudomonadati</taxon>
        <taxon>Acidobacteriota</taxon>
        <taxon>Terriglobia</taxon>
        <taxon>Terriglobales</taxon>
        <taxon>Acidobacteriaceae</taxon>
        <taxon>Acidicapsa</taxon>
    </lineage>
</organism>
<evidence type="ECO:0000256" key="1">
    <source>
        <dbReference type="SAM" id="SignalP"/>
    </source>
</evidence>
<dbReference type="SUPFAM" id="SSF74650">
    <property type="entry name" value="Galactose mutarotase-like"/>
    <property type="match status" value="1"/>
</dbReference>
<dbReference type="Proteomes" id="UP001596091">
    <property type="component" value="Unassembled WGS sequence"/>
</dbReference>
<dbReference type="RefSeq" id="WP_263339085.1">
    <property type="nucleotide sequence ID" value="NZ_JAGSYH010000005.1"/>
</dbReference>
<evidence type="ECO:0000313" key="2">
    <source>
        <dbReference type="EMBL" id="MFC5862929.1"/>
    </source>
</evidence>
<dbReference type="Gene3D" id="2.70.98.10">
    <property type="match status" value="1"/>
</dbReference>
<gene>
    <name evidence="2" type="ORF">ACFPT7_11550</name>
</gene>
<feature type="signal peptide" evidence="1">
    <location>
        <begin position="1"/>
        <end position="32"/>
    </location>
</feature>
<evidence type="ECO:0000313" key="3">
    <source>
        <dbReference type="Proteomes" id="UP001596091"/>
    </source>
</evidence>
<reference evidence="3" key="1">
    <citation type="journal article" date="2019" name="Int. J. Syst. Evol. Microbiol.">
        <title>The Global Catalogue of Microorganisms (GCM) 10K type strain sequencing project: providing services to taxonomists for standard genome sequencing and annotation.</title>
        <authorList>
            <consortium name="The Broad Institute Genomics Platform"/>
            <consortium name="The Broad Institute Genome Sequencing Center for Infectious Disease"/>
            <person name="Wu L."/>
            <person name="Ma J."/>
        </authorList>
    </citation>
    <scope>NUCLEOTIDE SEQUENCE [LARGE SCALE GENOMIC DNA]</scope>
    <source>
        <strain evidence="3">JCM 4087</strain>
    </source>
</reference>
<dbReference type="InterPro" id="IPR011013">
    <property type="entry name" value="Gal_mutarotase_sf_dom"/>
</dbReference>
<dbReference type="CDD" id="cd01081">
    <property type="entry name" value="Aldose_epim"/>
    <property type="match status" value="1"/>
</dbReference>
<dbReference type="InterPro" id="IPR008183">
    <property type="entry name" value="Aldose_1/G6P_1-epimerase"/>
</dbReference>